<organism evidence="3 4">
    <name type="scientific">Phycomyces blakesleeanus (strain ATCC 8743b / DSM 1359 / FGSC 10004 / NBRC 33097 / NRRL 1555)</name>
    <dbReference type="NCBI Taxonomy" id="763407"/>
    <lineage>
        <taxon>Eukaryota</taxon>
        <taxon>Fungi</taxon>
        <taxon>Fungi incertae sedis</taxon>
        <taxon>Mucoromycota</taxon>
        <taxon>Mucoromycotina</taxon>
        <taxon>Mucoromycetes</taxon>
        <taxon>Mucorales</taxon>
        <taxon>Phycomycetaceae</taxon>
        <taxon>Phycomyces</taxon>
    </lineage>
</organism>
<dbReference type="EMBL" id="KV440983">
    <property type="protein sequence ID" value="OAD72351.1"/>
    <property type="molecule type" value="Genomic_DNA"/>
</dbReference>
<reference evidence="4" key="1">
    <citation type="submission" date="2015-06" db="EMBL/GenBank/DDBJ databases">
        <title>Expansion of signal transduction pathways in fungi by whole-genome duplication.</title>
        <authorList>
            <consortium name="DOE Joint Genome Institute"/>
            <person name="Corrochano L.M."/>
            <person name="Kuo A."/>
            <person name="Marcet-Houben M."/>
            <person name="Polaino S."/>
            <person name="Salamov A."/>
            <person name="Villalobos J.M."/>
            <person name="Alvarez M.I."/>
            <person name="Avalos J."/>
            <person name="Benito E.P."/>
            <person name="Benoit I."/>
            <person name="Burger G."/>
            <person name="Camino L.P."/>
            <person name="Canovas D."/>
            <person name="Cerda-Olmedo E."/>
            <person name="Cheng J.-F."/>
            <person name="Dominguez A."/>
            <person name="Elias M."/>
            <person name="Eslava A.P."/>
            <person name="Glaser F."/>
            <person name="Grimwood J."/>
            <person name="Gutierrez G."/>
            <person name="Heitman J."/>
            <person name="Henrissat B."/>
            <person name="Iturriaga E.A."/>
            <person name="Lang B.F."/>
            <person name="Lavin J.L."/>
            <person name="Lee S."/>
            <person name="Li W."/>
            <person name="Lindquist E."/>
            <person name="Lopez-Garcia S."/>
            <person name="Luque E.M."/>
            <person name="Marcos A.T."/>
            <person name="Martin J."/>
            <person name="McCluskey K."/>
            <person name="Medina H.R."/>
            <person name="Miralles-Duran A."/>
            <person name="Miyazaki A."/>
            <person name="Munoz-Torres E."/>
            <person name="Oguiza J.A."/>
            <person name="Ohm R."/>
            <person name="Olmedo M."/>
            <person name="Orejas M."/>
            <person name="Ortiz-Castellanos L."/>
            <person name="Pisabarro A.G."/>
            <person name="Rodriguez-Romero J."/>
            <person name="Ruiz-Herrera J."/>
            <person name="Ruiz-Vazquez R."/>
            <person name="Sanz C."/>
            <person name="Schackwitz W."/>
            <person name="Schmutz J."/>
            <person name="Shahriari M."/>
            <person name="Shelest E."/>
            <person name="Silva-Franco F."/>
            <person name="Soanes D."/>
            <person name="Syed K."/>
            <person name="Tagua V.G."/>
            <person name="Talbot N.J."/>
            <person name="Thon M."/>
            <person name="De vries R.P."/>
            <person name="Wiebenga A."/>
            <person name="Yadav J.S."/>
            <person name="Braun E.L."/>
            <person name="Baker S."/>
            <person name="Garre V."/>
            <person name="Horwitz B."/>
            <person name="Torres-Martinez S."/>
            <person name="Idnurm A."/>
            <person name="Herrera-Estrella A."/>
            <person name="Gabaldon T."/>
            <person name="Grigoriev I.V."/>
        </authorList>
    </citation>
    <scope>NUCLEOTIDE SEQUENCE [LARGE SCALE GENOMIC DNA]</scope>
    <source>
        <strain evidence="4">NRRL 1555(-)</strain>
    </source>
</reference>
<dbReference type="VEuPathDB" id="FungiDB:PHYBLDRAFT_65601"/>
<protein>
    <submittedName>
        <fullName evidence="3">Uncharacterized protein</fullName>
    </submittedName>
</protein>
<keyword evidence="1" id="KW-0812">Transmembrane</keyword>
<keyword evidence="2" id="KW-0732">Signal</keyword>
<evidence type="ECO:0000256" key="2">
    <source>
        <dbReference type="SAM" id="SignalP"/>
    </source>
</evidence>
<keyword evidence="4" id="KW-1185">Reference proteome</keyword>
<name>A0A163ABF6_PHYB8</name>
<feature type="signal peptide" evidence="2">
    <location>
        <begin position="1"/>
        <end position="16"/>
    </location>
</feature>
<dbReference type="OrthoDB" id="2290519at2759"/>
<keyword evidence="1" id="KW-0472">Membrane</keyword>
<dbReference type="GeneID" id="29002399"/>
<feature type="transmembrane region" description="Helical" evidence="1">
    <location>
        <begin position="26"/>
        <end position="50"/>
    </location>
</feature>
<sequence>MPYVFLLLLFASSVAAFPSTNTRTTAIVICVSTAVFILVIGLVGLVYYLYSQKCKRVSDSVKDSYGLDDPDKESKLYIGQESSSLVEVHSVPSSPTFSIVQTLPGTSAVQTVPSVPSIPTVPIVSAISAVQVELEIPQHIFSDNHPIPAKRRGSTASLLLLGSRFLRPSKPLRTTVESTGVDRCVSHRKTSFGLSCISLLEKRGPKEASVRKKYRRKKMTVNSLRGGMGSWKAACSSLSRKSVASVQWVSFPGLENETQQTLSVVNGESTIGKKRRLHKIPIQTTPKDN</sequence>
<dbReference type="InParanoid" id="A0A163ABF6"/>
<keyword evidence="1" id="KW-1133">Transmembrane helix</keyword>
<accession>A0A163ABF6</accession>
<dbReference type="Proteomes" id="UP000077315">
    <property type="component" value="Unassembled WGS sequence"/>
</dbReference>
<evidence type="ECO:0000313" key="4">
    <source>
        <dbReference type="Proteomes" id="UP000077315"/>
    </source>
</evidence>
<proteinExistence type="predicted"/>
<feature type="chain" id="PRO_5007841634" evidence="2">
    <location>
        <begin position="17"/>
        <end position="289"/>
    </location>
</feature>
<evidence type="ECO:0000313" key="3">
    <source>
        <dbReference type="EMBL" id="OAD72351.1"/>
    </source>
</evidence>
<dbReference type="RefSeq" id="XP_018290391.1">
    <property type="nucleotide sequence ID" value="XM_018441493.1"/>
</dbReference>
<evidence type="ECO:0000256" key="1">
    <source>
        <dbReference type="SAM" id="Phobius"/>
    </source>
</evidence>
<dbReference type="AlphaFoldDB" id="A0A163ABF6"/>
<gene>
    <name evidence="3" type="ORF">PHYBLDRAFT_65601</name>
</gene>